<keyword evidence="2" id="KW-1185">Reference proteome</keyword>
<reference evidence="1 2" key="1">
    <citation type="journal article" date="2019" name="Sci. Rep.">
        <title>Orb-weaving spider Araneus ventricosus genome elucidates the spidroin gene catalogue.</title>
        <authorList>
            <person name="Kono N."/>
            <person name="Nakamura H."/>
            <person name="Ohtoshi R."/>
            <person name="Moran D.A.P."/>
            <person name="Shinohara A."/>
            <person name="Yoshida Y."/>
            <person name="Fujiwara M."/>
            <person name="Mori M."/>
            <person name="Tomita M."/>
            <person name="Arakawa K."/>
        </authorList>
    </citation>
    <scope>NUCLEOTIDE SEQUENCE [LARGE SCALE GENOMIC DNA]</scope>
</reference>
<protein>
    <submittedName>
        <fullName evidence="1">Uncharacterized protein</fullName>
    </submittedName>
</protein>
<name>A0A4Y2TNM9_ARAVE</name>
<proteinExistence type="predicted"/>
<dbReference type="Proteomes" id="UP000499080">
    <property type="component" value="Unassembled WGS sequence"/>
</dbReference>
<organism evidence="1 2">
    <name type="scientific">Araneus ventricosus</name>
    <name type="common">Orbweaver spider</name>
    <name type="synonym">Epeira ventricosa</name>
    <dbReference type="NCBI Taxonomy" id="182803"/>
    <lineage>
        <taxon>Eukaryota</taxon>
        <taxon>Metazoa</taxon>
        <taxon>Ecdysozoa</taxon>
        <taxon>Arthropoda</taxon>
        <taxon>Chelicerata</taxon>
        <taxon>Arachnida</taxon>
        <taxon>Araneae</taxon>
        <taxon>Araneomorphae</taxon>
        <taxon>Entelegynae</taxon>
        <taxon>Araneoidea</taxon>
        <taxon>Araneidae</taxon>
        <taxon>Araneus</taxon>
    </lineage>
</organism>
<gene>
    <name evidence="1" type="ORF">AVEN_83499_1</name>
</gene>
<sequence>MGELSDVGRGNGSVGSPDWVPNLGCMGVAPDFPLELFQQCLSFASGMGIVVQDDDTITQHSRPFASDGFTISL</sequence>
<dbReference type="EMBL" id="BGPR01029117">
    <property type="protein sequence ID" value="GBO00696.1"/>
    <property type="molecule type" value="Genomic_DNA"/>
</dbReference>
<evidence type="ECO:0000313" key="2">
    <source>
        <dbReference type="Proteomes" id="UP000499080"/>
    </source>
</evidence>
<dbReference type="AlphaFoldDB" id="A0A4Y2TNM9"/>
<comment type="caution">
    <text evidence="1">The sequence shown here is derived from an EMBL/GenBank/DDBJ whole genome shotgun (WGS) entry which is preliminary data.</text>
</comment>
<evidence type="ECO:0000313" key="1">
    <source>
        <dbReference type="EMBL" id="GBO00696.1"/>
    </source>
</evidence>
<accession>A0A4Y2TNM9</accession>